<keyword evidence="11" id="KW-0449">Lipoprotein</keyword>
<keyword evidence="4" id="KW-1003">Cell membrane</keyword>
<name>A0A502KU18_9GAMM</name>
<protein>
    <submittedName>
        <fullName evidence="11">Lipoprotein-releasing ABC transporter permease subunit LolE</fullName>
    </submittedName>
</protein>
<dbReference type="Pfam" id="PF12704">
    <property type="entry name" value="MacB_PCD"/>
    <property type="match status" value="1"/>
</dbReference>
<dbReference type="AlphaFoldDB" id="A0A502KU18"/>
<dbReference type="InterPro" id="IPR025857">
    <property type="entry name" value="MacB_PCD"/>
</dbReference>
<feature type="transmembrane region" description="Helical" evidence="8">
    <location>
        <begin position="385"/>
        <end position="405"/>
    </location>
</feature>
<evidence type="ECO:0000313" key="11">
    <source>
        <dbReference type="EMBL" id="TPH13889.1"/>
    </source>
</evidence>
<feature type="transmembrane region" description="Helical" evidence="8">
    <location>
        <begin position="21"/>
        <end position="48"/>
    </location>
</feature>
<evidence type="ECO:0000256" key="6">
    <source>
        <dbReference type="ARBA" id="ARBA00022989"/>
    </source>
</evidence>
<evidence type="ECO:0000259" key="10">
    <source>
        <dbReference type="Pfam" id="PF12704"/>
    </source>
</evidence>
<dbReference type="NCBIfam" id="NF008357">
    <property type="entry name" value="PRK11146.1"/>
    <property type="match status" value="1"/>
</dbReference>
<feature type="domain" description="MacB-like periplasmic core" evidence="10">
    <location>
        <begin position="30"/>
        <end position="246"/>
    </location>
</feature>
<reference evidence="11 12" key="1">
    <citation type="submission" date="2019-01" db="EMBL/GenBank/DDBJ databases">
        <title>Litorilituus lipolytica sp. nov., isolated from intertidal sand of the Yellow Sea in China.</title>
        <authorList>
            <person name="Liu A."/>
        </authorList>
    </citation>
    <scope>NUCLEOTIDE SEQUENCE [LARGE SCALE GENOMIC DNA]</scope>
    <source>
        <strain evidence="11 12">RZ04</strain>
    </source>
</reference>
<keyword evidence="3" id="KW-0813">Transport</keyword>
<accession>A0A502KU18</accession>
<evidence type="ECO:0000256" key="3">
    <source>
        <dbReference type="ARBA" id="ARBA00022448"/>
    </source>
</evidence>
<organism evidence="11 12">
    <name type="scientific">Litorilituus lipolyticus</name>
    <dbReference type="NCBI Taxonomy" id="2491017"/>
    <lineage>
        <taxon>Bacteria</taxon>
        <taxon>Pseudomonadati</taxon>
        <taxon>Pseudomonadota</taxon>
        <taxon>Gammaproteobacteria</taxon>
        <taxon>Alteromonadales</taxon>
        <taxon>Colwelliaceae</taxon>
        <taxon>Litorilituus</taxon>
    </lineage>
</organism>
<evidence type="ECO:0000256" key="8">
    <source>
        <dbReference type="SAM" id="Phobius"/>
    </source>
</evidence>
<dbReference type="PANTHER" id="PTHR30489">
    <property type="entry name" value="LIPOPROTEIN-RELEASING SYSTEM TRANSMEMBRANE PROTEIN LOLE"/>
    <property type="match status" value="1"/>
</dbReference>
<keyword evidence="7 8" id="KW-0472">Membrane</keyword>
<keyword evidence="12" id="KW-1185">Reference proteome</keyword>
<feature type="transmembrane region" description="Helical" evidence="8">
    <location>
        <begin position="275"/>
        <end position="300"/>
    </location>
</feature>
<dbReference type="RefSeq" id="WP_140604006.1">
    <property type="nucleotide sequence ID" value="NZ_SAWY01000027.1"/>
</dbReference>
<evidence type="ECO:0000256" key="2">
    <source>
        <dbReference type="ARBA" id="ARBA00005236"/>
    </source>
</evidence>
<dbReference type="GO" id="GO:0044874">
    <property type="term" value="P:lipoprotein localization to outer membrane"/>
    <property type="evidence" value="ECO:0007669"/>
    <property type="project" value="TreeGrafter"/>
</dbReference>
<keyword evidence="5 8" id="KW-0812">Transmembrane</keyword>
<dbReference type="InterPro" id="IPR011925">
    <property type="entry name" value="LolCE_TM"/>
</dbReference>
<comment type="similarity">
    <text evidence="2">Belongs to the ABC-4 integral membrane protein family. LolC/E subfamily.</text>
</comment>
<proteinExistence type="inferred from homology"/>
<dbReference type="OrthoDB" id="9808461at2"/>
<evidence type="ECO:0000259" key="9">
    <source>
        <dbReference type="Pfam" id="PF02687"/>
    </source>
</evidence>
<evidence type="ECO:0000256" key="4">
    <source>
        <dbReference type="ARBA" id="ARBA00022475"/>
    </source>
</evidence>
<dbReference type="EMBL" id="SAWY01000027">
    <property type="protein sequence ID" value="TPH13889.1"/>
    <property type="molecule type" value="Genomic_DNA"/>
</dbReference>
<dbReference type="Proteomes" id="UP000315303">
    <property type="component" value="Unassembled WGS sequence"/>
</dbReference>
<evidence type="ECO:0000256" key="7">
    <source>
        <dbReference type="ARBA" id="ARBA00023136"/>
    </source>
</evidence>
<dbReference type="Pfam" id="PF02687">
    <property type="entry name" value="FtsX"/>
    <property type="match status" value="1"/>
</dbReference>
<feature type="transmembrane region" description="Helical" evidence="8">
    <location>
        <begin position="320"/>
        <end position="346"/>
    </location>
</feature>
<dbReference type="NCBIfam" id="TIGR02212">
    <property type="entry name" value="lolCE"/>
    <property type="match status" value="1"/>
</dbReference>
<dbReference type="InterPro" id="IPR003838">
    <property type="entry name" value="ABC3_permease_C"/>
</dbReference>
<keyword evidence="6 8" id="KW-1133">Transmembrane helix</keyword>
<evidence type="ECO:0000256" key="5">
    <source>
        <dbReference type="ARBA" id="ARBA00022692"/>
    </source>
</evidence>
<comment type="subcellular location">
    <subcellularLocation>
        <location evidence="1">Cell membrane</location>
        <topology evidence="1">Multi-pass membrane protein</topology>
    </subcellularLocation>
</comment>
<dbReference type="GO" id="GO:0042953">
    <property type="term" value="P:lipoprotein transport"/>
    <property type="evidence" value="ECO:0007669"/>
    <property type="project" value="InterPro"/>
</dbReference>
<dbReference type="GO" id="GO:0098797">
    <property type="term" value="C:plasma membrane protein complex"/>
    <property type="evidence" value="ECO:0007669"/>
    <property type="project" value="TreeGrafter"/>
</dbReference>
<dbReference type="InterPro" id="IPR051447">
    <property type="entry name" value="Lipoprotein-release_system"/>
</dbReference>
<feature type="domain" description="ABC3 transporter permease C-terminal" evidence="9">
    <location>
        <begin position="279"/>
        <end position="412"/>
    </location>
</feature>
<comment type="caution">
    <text evidence="11">The sequence shown here is derived from an EMBL/GenBank/DDBJ whole genome shotgun (WGS) entry which is preliminary data.</text>
</comment>
<evidence type="ECO:0000256" key="1">
    <source>
        <dbReference type="ARBA" id="ARBA00004651"/>
    </source>
</evidence>
<gene>
    <name evidence="11" type="primary">lolE</name>
    <name evidence="11" type="ORF">EPA86_12205</name>
</gene>
<evidence type="ECO:0000313" key="12">
    <source>
        <dbReference type="Proteomes" id="UP000315303"/>
    </source>
</evidence>
<sequence length="419" mass="45926">MAKPLSVFLGWRYVRSRHGSGFSAFISASSTVGIALGVMVLIVVLSVMNGFERELTNKLLSIVPHIELTSVNDPIKNWPKSVKRLTEQENVLAVAPVIKMAGMLQHKTALKAVEVRAVDPKLEQQVSSIEQYVSTGKWQYLSEQKSGIVLGNGVANKLNAKLGDKLQLLLPAPIQNNNFSDSFSSPRTQQVEVVGIFKFGGTIDDTLAYIPIAQGRAVMNYQEGETHAIRIKTSDVFNARALAKKIAYDFKHYVYISDWTRSQGHVFNDIQLVKLVMFIVLVLVIAVASFNIVSTLIMAVNEKKGDIAILKTMGAKSSTIMLTFVIQGAVNGILGCVIGTALGVLIAHNISNAMFYIEQFFNVELLSSDVYFINYLPSLLQVSDVYMTVAVALVLSLIATLYPAWKATKVEPAQVLGQI</sequence>
<dbReference type="PANTHER" id="PTHR30489:SF0">
    <property type="entry name" value="LIPOPROTEIN-RELEASING SYSTEM TRANSMEMBRANE PROTEIN LOLE"/>
    <property type="match status" value="1"/>
</dbReference>